<protein>
    <recommendedName>
        <fullName evidence="4">4'-phosphopantetheine phosphatase</fullName>
    </recommendedName>
    <alternativeName>
        <fullName evidence="11">Inactive pantothenic acid kinase 4</fullName>
    </alternativeName>
</protein>
<evidence type="ECO:0000256" key="5">
    <source>
        <dbReference type="ARBA" id="ARBA00022596"/>
    </source>
</evidence>
<dbReference type="InterPro" id="IPR004567">
    <property type="entry name" value="Type_II_PanK"/>
</dbReference>
<dbReference type="RefSeq" id="XP_017785763.1">
    <property type="nucleotide sequence ID" value="XM_017930274.1"/>
</dbReference>
<organism evidence="14 15">
    <name type="scientific">Nicrophorus vespilloides</name>
    <name type="common">Boreal carrion beetle</name>
    <dbReference type="NCBI Taxonomy" id="110193"/>
    <lineage>
        <taxon>Eukaryota</taxon>
        <taxon>Metazoa</taxon>
        <taxon>Ecdysozoa</taxon>
        <taxon>Arthropoda</taxon>
        <taxon>Hexapoda</taxon>
        <taxon>Insecta</taxon>
        <taxon>Pterygota</taxon>
        <taxon>Neoptera</taxon>
        <taxon>Endopterygota</taxon>
        <taxon>Coleoptera</taxon>
        <taxon>Polyphaga</taxon>
        <taxon>Staphyliniformia</taxon>
        <taxon>Silphidae</taxon>
        <taxon>Nicrophorinae</taxon>
        <taxon>Nicrophorus</taxon>
    </lineage>
</organism>
<keyword evidence="8" id="KW-0944">Nitration</keyword>
<dbReference type="SUPFAM" id="SSF111321">
    <property type="entry name" value="AF1104-like"/>
    <property type="match status" value="1"/>
</dbReference>
<evidence type="ECO:0000256" key="3">
    <source>
        <dbReference type="ARBA" id="ARBA00011388"/>
    </source>
</evidence>
<accession>A0ABM1NG12</accession>
<keyword evidence="9" id="KW-0464">Manganese</keyword>
<dbReference type="PANTHER" id="PTHR12280:SF35">
    <property type="entry name" value="4'-PHOSPHOPANTETHEINE PHOSPHATASE"/>
    <property type="match status" value="1"/>
</dbReference>
<evidence type="ECO:0000256" key="1">
    <source>
        <dbReference type="ARBA" id="ARBA00001936"/>
    </source>
</evidence>
<evidence type="ECO:0000256" key="9">
    <source>
        <dbReference type="ARBA" id="ARBA00023211"/>
    </source>
</evidence>
<dbReference type="RefSeq" id="XP_017785762.1">
    <property type="nucleotide sequence ID" value="XM_017930273.1"/>
</dbReference>
<keyword evidence="5" id="KW-0533">Nickel</keyword>
<evidence type="ECO:0000256" key="7">
    <source>
        <dbReference type="ARBA" id="ARBA00022801"/>
    </source>
</evidence>
<comment type="cofactor">
    <cofactor evidence="1">
        <name>Mn(2+)</name>
        <dbReference type="ChEBI" id="CHEBI:29035"/>
    </cofactor>
</comment>
<evidence type="ECO:0000256" key="12">
    <source>
        <dbReference type="ARBA" id="ARBA00046055"/>
    </source>
</evidence>
<evidence type="ECO:0000259" key="13">
    <source>
        <dbReference type="Pfam" id="PF01937"/>
    </source>
</evidence>
<evidence type="ECO:0000256" key="4">
    <source>
        <dbReference type="ARBA" id="ARBA00019490"/>
    </source>
</evidence>
<evidence type="ECO:0000313" key="15">
    <source>
        <dbReference type="RefSeq" id="XP_017785762.1"/>
    </source>
</evidence>
<sequence>MESNKKVCPLLKDPSKYNPDTVDLINDLNERSFWFKCLLEMVKNFIKRAGILNPDNPEAKQIAEKCFHSFKSLIDQLHHDPTILNPLSIRTLLEFNERKLRENNFKDAWLHQKHKENEMAFTQFPHRIKQIDNILDESLKWEQIAKGVLAGNMFDWGAKAVTDILEESKEFGLQQAMDTIQSRPWFKDTLDKWVFKIQTTPYKMTIIFVDNAGVDFVLGILPFARELLKQKTKVVLSSNSSPALNDITHIELKQCLEKASKHCQIIRDALNSELLIAMENGQDGPCLDLTKLDEDLCQLCNEADLVILEGMGRAVHTNLYAEFKVDSLKMAVLKNEWLAKSLGAEQFSVIFEYVPVS</sequence>
<comment type="function">
    <text evidence="12">Phosphatase which shows a preference for 4'-phosphopantetheine and its oxidatively damaged forms (sulfonate or S-sulfonate), providing strong indirect evidence that the phosphatase activity pre-empts damage in the coenzyme A (CoA) pathway. Hydrolyzing excess 4'-phosphopantetheine could constitute a directed overflow mechanism to prevent its oxidation to the S-sulfonate, sulfonate, or other forms. Hydrolyzing 4'-phosphopantetheine sulfonate or S-sulfonate would forestall their conversion to inactive forms of CoA and acyl carrier protein. May play a role in the physiological regulation of CoA intracellular levels.</text>
</comment>
<evidence type="ECO:0000256" key="11">
    <source>
        <dbReference type="ARBA" id="ARBA00032948"/>
    </source>
</evidence>
<dbReference type="Gene3D" id="1.20.1700.10">
    <property type="entry name" value="AF1104-like"/>
    <property type="match status" value="1"/>
</dbReference>
<feature type="domain" description="Damage-control phosphatase ARMT1-like metal-binding" evidence="13">
    <location>
        <begin position="36"/>
        <end position="347"/>
    </location>
</feature>
<comment type="subunit">
    <text evidence="3">Homodimer. Interacts with PKM.</text>
</comment>
<evidence type="ECO:0000313" key="14">
    <source>
        <dbReference type="Proteomes" id="UP000695000"/>
    </source>
</evidence>
<evidence type="ECO:0000256" key="8">
    <source>
        <dbReference type="ARBA" id="ARBA00023074"/>
    </source>
</evidence>
<dbReference type="GO" id="GO:0016301">
    <property type="term" value="F:kinase activity"/>
    <property type="evidence" value="ECO:0007669"/>
    <property type="project" value="UniProtKB-KW"/>
</dbReference>
<dbReference type="Proteomes" id="UP000695000">
    <property type="component" value="Unplaced"/>
</dbReference>
<evidence type="ECO:0000313" key="16">
    <source>
        <dbReference type="RefSeq" id="XP_017785763.1"/>
    </source>
</evidence>
<comment type="catalytic activity">
    <reaction evidence="10">
        <text>(R)-4'-phospho-S-sulfopantetheine + H2O = (R)-S-sulfopantetheine + phosphate</text>
        <dbReference type="Rhea" id="RHEA:68340"/>
        <dbReference type="ChEBI" id="CHEBI:15377"/>
        <dbReference type="ChEBI" id="CHEBI:43474"/>
        <dbReference type="ChEBI" id="CHEBI:177302"/>
        <dbReference type="ChEBI" id="CHEBI:177303"/>
    </reaction>
    <physiologicalReaction direction="left-to-right" evidence="10">
        <dbReference type="Rhea" id="RHEA:68341"/>
    </physiologicalReaction>
</comment>
<dbReference type="PANTHER" id="PTHR12280">
    <property type="entry name" value="PANTOTHENATE KINASE"/>
    <property type="match status" value="1"/>
</dbReference>
<dbReference type="Pfam" id="PF01937">
    <property type="entry name" value="ARMT1-like_dom"/>
    <property type="match status" value="1"/>
</dbReference>
<keyword evidence="15 16" id="KW-0808">Transferase</keyword>
<evidence type="ECO:0000313" key="17">
    <source>
        <dbReference type="RefSeq" id="XP_017785764.1"/>
    </source>
</evidence>
<dbReference type="Gene3D" id="3.40.50.10880">
    <property type="entry name" value="Uncharacterised protein PF01937, DUF89, domain 3"/>
    <property type="match status" value="1"/>
</dbReference>
<evidence type="ECO:0000256" key="6">
    <source>
        <dbReference type="ARBA" id="ARBA00022723"/>
    </source>
</evidence>
<proteinExistence type="predicted"/>
<keyword evidence="6" id="KW-0479">Metal-binding</keyword>
<dbReference type="InterPro" id="IPR036075">
    <property type="entry name" value="ARMT-1-like_metal-bd_sf"/>
</dbReference>
<gene>
    <name evidence="15 16 17" type="primary">LOC108568924</name>
</gene>
<evidence type="ECO:0000256" key="10">
    <source>
        <dbReference type="ARBA" id="ARBA00029347"/>
    </source>
</evidence>
<dbReference type="InterPro" id="IPR035073">
    <property type="entry name" value="At2g17340_3_helix_bundle"/>
</dbReference>
<comment type="cofactor">
    <cofactor evidence="2">
        <name>Ni(2+)</name>
        <dbReference type="ChEBI" id="CHEBI:49786"/>
    </cofactor>
</comment>
<evidence type="ECO:0000256" key="2">
    <source>
        <dbReference type="ARBA" id="ARBA00001967"/>
    </source>
</evidence>
<keyword evidence="7" id="KW-0378">Hydrolase</keyword>
<keyword evidence="14" id="KW-1185">Reference proteome</keyword>
<reference evidence="15 16" key="1">
    <citation type="submission" date="2025-05" db="UniProtKB">
        <authorList>
            <consortium name="RefSeq"/>
        </authorList>
    </citation>
    <scope>IDENTIFICATION</scope>
    <source>
        <tissue evidence="15 16">Whole Larva</tissue>
    </source>
</reference>
<dbReference type="GeneID" id="108568924"/>
<dbReference type="InterPro" id="IPR002791">
    <property type="entry name" value="ARMT1-like_metal-bd"/>
</dbReference>
<name>A0ABM1NG12_NICVS</name>
<dbReference type="RefSeq" id="XP_017785764.1">
    <property type="nucleotide sequence ID" value="XM_017930275.1"/>
</dbReference>
<keyword evidence="15 16" id="KW-0418">Kinase</keyword>